<dbReference type="Gene3D" id="3.40.30.10">
    <property type="entry name" value="Glutaredoxin"/>
    <property type="match status" value="2"/>
</dbReference>
<organism evidence="1 2">
    <name type="scientific">Trichoderma asperellum</name>
    <name type="common">Filamentous fungus</name>
    <dbReference type="NCBI Taxonomy" id="101201"/>
    <lineage>
        <taxon>Eukaryota</taxon>
        <taxon>Fungi</taxon>
        <taxon>Dikarya</taxon>
        <taxon>Ascomycota</taxon>
        <taxon>Pezizomycotina</taxon>
        <taxon>Sordariomycetes</taxon>
        <taxon>Hypocreomycetidae</taxon>
        <taxon>Hypocreales</taxon>
        <taxon>Hypocreaceae</taxon>
        <taxon>Trichoderma</taxon>
    </lineage>
</organism>
<reference evidence="1 2" key="1">
    <citation type="submission" date="2020-07" db="EMBL/GenBank/DDBJ databases">
        <title>Trichoderma asperellum IC-1 whole genome shotgun sequence.</title>
        <authorList>
            <person name="Kanamasa S."/>
            <person name="Takahashi H."/>
        </authorList>
    </citation>
    <scope>NUCLEOTIDE SEQUENCE [LARGE SCALE GENOMIC DNA]</scope>
    <source>
        <strain evidence="1 2">IC-1</strain>
    </source>
</reference>
<comment type="caution">
    <text evidence="1">The sequence shown here is derived from an EMBL/GenBank/DDBJ whole genome shotgun (WGS) entry which is preliminary data.</text>
</comment>
<dbReference type="EMBL" id="BLZH01000001">
    <property type="protein sequence ID" value="GFP52114.1"/>
    <property type="molecule type" value="Genomic_DNA"/>
</dbReference>
<protein>
    <submittedName>
        <fullName evidence="1">Protein disulfide-isomerase</fullName>
    </submittedName>
</protein>
<dbReference type="OrthoDB" id="427280at2759"/>
<name>A0A6V8QI14_TRIAP</name>
<dbReference type="InterPro" id="IPR036249">
    <property type="entry name" value="Thioredoxin-like_sf"/>
</dbReference>
<dbReference type="SUPFAM" id="SSF52833">
    <property type="entry name" value="Thioredoxin-like"/>
    <property type="match status" value="1"/>
</dbReference>
<proteinExistence type="predicted"/>
<gene>
    <name evidence="1" type="ORF">TASIC1_0001026600</name>
</gene>
<sequence>MNGGIDSQGGLTPPSFIQPEFIEAFVKRALRPSVQDITEQQQLDDFLTSDDYVFLAQLHSDEESLNARFRNLAEEHSDRYSFGMASAADASSSGIWCYNNVDESEHTATDLDDADALKKLVDVCTAEVIPQLTRRNELTHLSSGRSLVYYLSNNEAHRQAYTKNLKSTAQQYAQFLTFVTVDSNEYPDMARNLGIRSIGGLAVQNVHNGQVFPFKGDTTSSNQIGQFIVAISEGKAEPWDGTYNEGHDEL</sequence>
<keyword evidence="1" id="KW-0413">Isomerase</keyword>
<accession>A0A6V8QI14</accession>
<dbReference type="CDD" id="cd02982">
    <property type="entry name" value="PDI_b'_family"/>
    <property type="match status" value="1"/>
</dbReference>
<dbReference type="GO" id="GO:0016853">
    <property type="term" value="F:isomerase activity"/>
    <property type="evidence" value="ECO:0007669"/>
    <property type="project" value="UniProtKB-KW"/>
</dbReference>
<dbReference type="AlphaFoldDB" id="A0A6V8QI14"/>
<evidence type="ECO:0000313" key="1">
    <source>
        <dbReference type="EMBL" id="GFP52114.1"/>
    </source>
</evidence>
<dbReference type="Proteomes" id="UP000517252">
    <property type="component" value="Unassembled WGS sequence"/>
</dbReference>
<dbReference type="Pfam" id="PF13848">
    <property type="entry name" value="Thioredoxin_6"/>
    <property type="match status" value="1"/>
</dbReference>
<evidence type="ECO:0000313" key="2">
    <source>
        <dbReference type="Proteomes" id="UP000517252"/>
    </source>
</evidence>